<evidence type="ECO:0000313" key="3">
    <source>
        <dbReference type="RefSeq" id="XP_032339634.1"/>
    </source>
</evidence>
<sequence length="758" mass="84912">MAFFLQCTLQSRPRLSFLTTNTCFSAWKMNSSGNNEHFEGSNSRPFFYVHTMAQQPHLGSWYQNPTCNAFSASGTGFRNGSLYFLYPVVLNEYPGFLVPQSPLPTTLNRRPIVPIFYNTAQFRQYSGYGKKMKTKHTQTEPQQAENTNKKQDMHSEGVSYDIGRVTSIPVTNIDIEMDNIPQETDGALTSVAQKRELHGKSPSSNTLYRNATQGSCASEKEQRRLEQGKGSPIIKFWKSLKETVGLYDMVYGKAMTENVKQHNEISQSSCESRGVLYNLQEGEDHIVYKDEHRAVQLEEHLDVVRSEEMLQSGSIMEMNLAEENKRYAVVSQNSPPPNAVKDRAEIQNTLNSKLYQSTGDVNKLQQEGPVCASLEAGNDPSLHSGSQKLLTVWGSVPENSSGICGSPENVGEEEEVDSSSCEGCVPSPAWLAQFNKVDEGIQCGMTCWYEVQSEKSQEPSPESSRKGTGQMGSGNQDEDEDDGVERNSCEGHSPSLTRLSQSNKVDEGSQCDMSWYEAQLEKSPQQMPSRGDETSPGCKTKGSWEKTVTNRKLSADKGEKIMNDEMGEVYNENFKRCAKTKKTVRGRKLKDLSSFSNVKTAYLLKKSAALNIVLPEDSEDSELEEEVEDEMEEVECLLEVSPQGPLTSFKGRFYQDPGRIIWMPPESSVRPQLIVWPTGNKYKLKHGEYERIPVVYKVKGQDGCDSIGGRLRGKHTMAKQEGLESKRPSHKSLECNCEKSKSKVPYKATEVRGRCYKV</sequence>
<proteinExistence type="predicted"/>
<evidence type="ECO:0000313" key="2">
    <source>
        <dbReference type="Proteomes" id="UP000694856"/>
    </source>
</evidence>
<feature type="region of interest" description="Disordered" evidence="1">
    <location>
        <begin position="520"/>
        <end position="546"/>
    </location>
</feature>
<evidence type="ECO:0000313" key="7">
    <source>
        <dbReference type="RefSeq" id="XP_032339638.1"/>
    </source>
</evidence>
<dbReference type="RefSeq" id="XP_032339636.1">
    <property type="nucleotide sequence ID" value="XM_032483745.1"/>
</dbReference>
<dbReference type="GeneID" id="106730017"/>
<evidence type="ECO:0000313" key="4">
    <source>
        <dbReference type="RefSeq" id="XP_032339635.1"/>
    </source>
</evidence>
<dbReference type="RefSeq" id="XP_032339635.1">
    <property type="nucleotide sequence ID" value="XM_032483744.1"/>
</dbReference>
<dbReference type="RefSeq" id="XP_032339637.1">
    <property type="nucleotide sequence ID" value="XM_032483746.1"/>
</dbReference>
<feature type="region of interest" description="Disordered" evidence="1">
    <location>
        <begin position="454"/>
        <end position="505"/>
    </location>
</feature>
<dbReference type="AlphaFoldDB" id="A0A8B8TBQ4"/>
<feature type="compositionally biased region" description="Polar residues" evidence="1">
    <location>
        <begin position="201"/>
        <end position="216"/>
    </location>
</feature>
<feature type="compositionally biased region" description="Basic and acidic residues" evidence="1">
    <location>
        <begin position="218"/>
        <end position="227"/>
    </location>
</feature>
<feature type="compositionally biased region" description="Polar residues" evidence="1">
    <location>
        <begin position="494"/>
        <end position="503"/>
    </location>
</feature>
<dbReference type="RefSeq" id="XP_032339634.1">
    <property type="nucleotide sequence ID" value="XM_032483743.1"/>
</dbReference>
<feature type="region of interest" description="Disordered" evidence="1">
    <location>
        <begin position="130"/>
        <end position="154"/>
    </location>
</feature>
<dbReference type="RefSeq" id="XP_032339638.1">
    <property type="nucleotide sequence ID" value="XM_032483747.1"/>
</dbReference>
<organism evidence="2 3">
    <name type="scientific">Camelus ferus</name>
    <name type="common">Wild bactrian camel</name>
    <name type="synonym">Camelus bactrianus ferus</name>
    <dbReference type="NCBI Taxonomy" id="419612"/>
    <lineage>
        <taxon>Eukaryota</taxon>
        <taxon>Metazoa</taxon>
        <taxon>Chordata</taxon>
        <taxon>Craniata</taxon>
        <taxon>Vertebrata</taxon>
        <taxon>Euteleostomi</taxon>
        <taxon>Mammalia</taxon>
        <taxon>Eutheria</taxon>
        <taxon>Laurasiatheria</taxon>
        <taxon>Artiodactyla</taxon>
        <taxon>Tylopoda</taxon>
        <taxon>Camelidae</taxon>
        <taxon>Camelus</taxon>
    </lineage>
</organism>
<dbReference type="PANTHER" id="PTHR38654:SF1">
    <property type="entry name" value="BUCKY BALL"/>
    <property type="match status" value="1"/>
</dbReference>
<dbReference type="Proteomes" id="UP000694856">
    <property type="component" value="Chromosome 7"/>
</dbReference>
<accession>A0A8B8TBQ4</accession>
<evidence type="ECO:0000256" key="1">
    <source>
        <dbReference type="SAM" id="MobiDB-lite"/>
    </source>
</evidence>
<dbReference type="KEGG" id="cfr:106730017"/>
<keyword evidence="2" id="KW-1185">Reference proteome</keyword>
<name>A0A8B8TBQ4_CAMFR</name>
<dbReference type="PANTHER" id="PTHR38654">
    <property type="entry name" value="BUCKY BALL-RELATED"/>
    <property type="match status" value="1"/>
</dbReference>
<dbReference type="InterPro" id="IPR053309">
    <property type="entry name" value="Balbiani_Body_Formation"/>
</dbReference>
<protein>
    <submittedName>
        <fullName evidence="3 4">Uncharacterized protein LOC106730017 isoform X1</fullName>
    </submittedName>
</protein>
<gene>
    <name evidence="3 4 5 6 7" type="primary">LOC106730017</name>
</gene>
<evidence type="ECO:0000313" key="5">
    <source>
        <dbReference type="RefSeq" id="XP_032339636.1"/>
    </source>
</evidence>
<reference evidence="3 4" key="1">
    <citation type="submission" date="2025-04" db="UniProtKB">
        <authorList>
            <consortium name="RefSeq"/>
        </authorList>
    </citation>
    <scope>IDENTIFICATION</scope>
    <source>
        <tissue evidence="3 4">Ear skin</tissue>
    </source>
</reference>
<evidence type="ECO:0000313" key="6">
    <source>
        <dbReference type="RefSeq" id="XP_032339637.1"/>
    </source>
</evidence>
<feature type="region of interest" description="Disordered" evidence="1">
    <location>
        <begin position="195"/>
        <end position="228"/>
    </location>
</feature>